<sequence length="1790" mass="206681">MSYLASIVAAQNLLESDQEFEEEMEEEIESEGENQDEEGELNELEMEEEITDEEEYEYIYEEYEEEEEIEDQNNLDINKNCEDDEEGNKTPLLSTRSSVDEAVLDERLRRLIEAPQDEFERESALNLQLGNNAFWIPERDYAFRLCRVYQDGNASKLLSEQQVSVEIINEFGSENETNDCGDDGKKQICIVSRECLQQTSVSHLCSDMTQLSELNEPSVLECIRRRYSLNLIHVLVFNERENYNIQLFKLGTFSGLFCVVVNPWKNLPGLYSKEMRNIYAKACTTSTELPPHVFYVAQSAFDGICSPPSVVTSQSILITGESGAGKTENTRRIIEYLIDVSGNYSQKIPNINNERKSIDSALLAAGTVLEAFGNAQTIHNDNSSRLGKFIRLEFESGGRLRSACIDCCGTKIIILSDLLEKSRVVCQNPGDRNFHIFYRLLENSSFLASDKAQRIANKIFGYSSLKADLFRFLNQGNVAEQSVHAKFVDDLEGGRETEQALDQLEFTQLEKGWIRELMFACILIGQIRFGERSGLDMSFVEEMMEVEAVSELLGLSHSSYLVDALTQPSIKVGDVFIKRSQPLRKTQASAQALAKCLYERVFNWILSKCNKAIGINNDENGNNIKEKHKFIGVLDMAGFEIMEINSFEQLCINYTNERLQQFFNDFMFVREQQEYTREGIQWTEQSYGDDLQPTIDLIEKPLGILSLLQEECIVPNGSELSLLEKMFQRLSQTSPSVFAKAKQTSRTLNSGHFTIYHYASSVIYNVDGWLEKNRDSVDSNILQVLANSQHPLLSQLFCFNNSQLICSKRKGPAMAQASISFVYREQLNKLLDTIKQTRAHFIRCIVPNHQRIPFKSQFTQRCNGVLEGIRICQRGYPNRVRFEEFISRYRLLSSKSQEYQQKKSNNDPRTLVRNLCEDLELDEERFQIGRTRLFCRVGLLSELEARRRTKLSKTLTDLQAYIRWYWAQIELKRRRDEWESLLTIQQSIRYYIQLKSWSWYRLYQKVFQLIPLVLDKRRLNELMAENNELVRKLEESNEKLQKTKRDLTECSERLEKSEKSREDERSKTQELRSELHLNEELLERMERKWDEQHLKVMRLNNTLGEQTKAIERLEEERNELNKEYEKLKESYRLECLERSSVEQSLNSSQEESSKLRSEATEMLTEITRLRSEINLRDEQIHEQKELINENMTQIGDLNNSIFEANEKLGELQPLLHSEKLARRRADNLADDLSQELNKMGEELDKVNAKRDAMKEQLRAREVQTRKLERKLEDKQAEMDECVCELKKAHKRIQTELQTQLDDWRKKGLRLETENAQLKGKLEAAEIKEKTIERNNSGTLRSATGRFGSLQATQERDLRDSSIDSDVGMVGTGIFRSSYASRNTTLMSATVSSSCSSSLYSGGLSRRYKRYEANNALSESTHSTTNSLFESNLLRRSGSRTSSMGNLSSSVSTTSSLRRAAVANSAAMITSLTATIDSGLLSRSPSAASTVSGCVANTNNPPCGNYMQSLSQRLDGAERRLHEKEREIQTVRQDSQLARRELDVYKQSLQESERSRDSLTKQCRQLTSELEQMGKKLKDEEERFQTSQFESRKQSNDFIVLKQKIEELKEENEAEMALEKKRNSEKVEKLVYEYESRIRQFVNAQRSQEQLLERLTEAELQLDKTQSQLAHMERLQRTQSAIGETWEAQYRTAQSELEGIRDENAALKSRIRRQKKQIELLAQENELSERVIELEHSVGRVQNRLQGDKSTSESCSQQPNVFYEAKDEQKNPINMAYEEEGGSEVPIFTYF</sequence>
<evidence type="ECO:0000313" key="12">
    <source>
        <dbReference type="Proteomes" id="UP000095281"/>
    </source>
</evidence>
<dbReference type="GO" id="GO:0005737">
    <property type="term" value="C:cytoplasm"/>
    <property type="evidence" value="ECO:0007669"/>
    <property type="project" value="TreeGrafter"/>
</dbReference>
<feature type="coiled-coil region" evidence="9">
    <location>
        <begin position="1506"/>
        <end position="1730"/>
    </location>
</feature>
<feature type="compositionally biased region" description="Acidic residues" evidence="10">
    <location>
        <begin position="16"/>
        <end position="52"/>
    </location>
</feature>
<dbReference type="Gene3D" id="1.20.58.530">
    <property type="match status" value="1"/>
</dbReference>
<keyword evidence="6 8" id="KW-0505">Motor protein</keyword>
<dbReference type="PROSITE" id="PS50096">
    <property type="entry name" value="IQ"/>
    <property type="match status" value="1"/>
</dbReference>
<dbReference type="Pfam" id="PF00063">
    <property type="entry name" value="Myosin_head"/>
    <property type="match status" value="1"/>
</dbReference>
<feature type="region of interest" description="Actin-binding" evidence="8">
    <location>
        <begin position="827"/>
        <end position="849"/>
    </location>
</feature>
<keyword evidence="4 9" id="KW-0175">Coiled coil</keyword>
<evidence type="ECO:0000256" key="1">
    <source>
        <dbReference type="ARBA" id="ARBA00008314"/>
    </source>
</evidence>
<feature type="domain" description="Myosin motor" evidence="11">
    <location>
        <begin position="203"/>
        <end position="948"/>
    </location>
</feature>
<keyword evidence="2 8" id="KW-0547">Nucleotide-binding</keyword>
<evidence type="ECO:0000259" key="11">
    <source>
        <dbReference type="PROSITE" id="PS51456"/>
    </source>
</evidence>
<keyword evidence="5 8" id="KW-0518">Myosin</keyword>
<dbReference type="WBParaSite" id="MhA1_Contig64.frz3.fgene1">
    <property type="protein sequence ID" value="MhA1_Contig64.frz3.fgene1"/>
    <property type="gene ID" value="MhA1_Contig64.frz3.fgene1"/>
</dbReference>
<evidence type="ECO:0000256" key="3">
    <source>
        <dbReference type="ARBA" id="ARBA00022840"/>
    </source>
</evidence>
<dbReference type="GO" id="GO:0016459">
    <property type="term" value="C:myosin complex"/>
    <property type="evidence" value="ECO:0007669"/>
    <property type="project" value="UniProtKB-KW"/>
</dbReference>
<name>A0A1I8BVT6_MELHA</name>
<dbReference type="Gene3D" id="1.20.120.720">
    <property type="entry name" value="Myosin VI head, motor domain, U50 subdomain"/>
    <property type="match status" value="1"/>
</dbReference>
<reference evidence="13" key="1">
    <citation type="submission" date="2016-11" db="UniProtKB">
        <authorList>
            <consortium name="WormBaseParasite"/>
        </authorList>
    </citation>
    <scope>IDENTIFICATION</scope>
</reference>
<dbReference type="OMA" id="YSWLDIY"/>
<accession>A0A1I8BVT6</accession>
<protein>
    <submittedName>
        <fullName evidence="13">Myosin motor domain-containing protein</fullName>
    </submittedName>
</protein>
<dbReference type="GO" id="GO:0005524">
    <property type="term" value="F:ATP binding"/>
    <property type="evidence" value="ECO:0007669"/>
    <property type="project" value="UniProtKB-UniRule"/>
</dbReference>
<feature type="region of interest" description="Disordered" evidence="10">
    <location>
        <begin position="1051"/>
        <end position="1070"/>
    </location>
</feature>
<evidence type="ECO:0000256" key="4">
    <source>
        <dbReference type="ARBA" id="ARBA00023054"/>
    </source>
</evidence>
<dbReference type="InterPro" id="IPR036961">
    <property type="entry name" value="Kinesin_motor_dom_sf"/>
</dbReference>
<evidence type="ECO:0000256" key="6">
    <source>
        <dbReference type="ARBA" id="ARBA00023175"/>
    </source>
</evidence>
<dbReference type="SMART" id="SM00242">
    <property type="entry name" value="MYSc"/>
    <property type="match status" value="1"/>
</dbReference>
<dbReference type="Proteomes" id="UP000095281">
    <property type="component" value="Unplaced"/>
</dbReference>
<dbReference type="InterPro" id="IPR027417">
    <property type="entry name" value="P-loop_NTPase"/>
</dbReference>
<evidence type="ECO:0000256" key="7">
    <source>
        <dbReference type="ARBA" id="ARBA00023203"/>
    </source>
</evidence>
<keyword evidence="7 8" id="KW-0009">Actin-binding</keyword>
<feature type="region of interest" description="Disordered" evidence="10">
    <location>
        <begin position="14"/>
        <end position="52"/>
    </location>
</feature>
<keyword evidence="3 8" id="KW-0067">ATP-binding</keyword>
<dbReference type="GO" id="GO:0016020">
    <property type="term" value="C:membrane"/>
    <property type="evidence" value="ECO:0007669"/>
    <property type="project" value="TreeGrafter"/>
</dbReference>
<dbReference type="GO" id="GO:0007015">
    <property type="term" value="P:actin filament organization"/>
    <property type="evidence" value="ECO:0007669"/>
    <property type="project" value="TreeGrafter"/>
</dbReference>
<dbReference type="PANTHER" id="PTHR13140">
    <property type="entry name" value="MYOSIN"/>
    <property type="match status" value="1"/>
</dbReference>
<evidence type="ECO:0000313" key="13">
    <source>
        <dbReference type="WBParaSite" id="MhA1_Contig64.frz3.fgene1"/>
    </source>
</evidence>
<evidence type="ECO:0000256" key="9">
    <source>
        <dbReference type="SAM" id="Coils"/>
    </source>
</evidence>
<dbReference type="Gene3D" id="3.40.850.10">
    <property type="entry name" value="Kinesin motor domain"/>
    <property type="match status" value="1"/>
</dbReference>
<keyword evidence="12" id="KW-1185">Reference proteome</keyword>
<dbReference type="Gene3D" id="6.20.240.20">
    <property type="match status" value="1"/>
</dbReference>
<evidence type="ECO:0000256" key="10">
    <source>
        <dbReference type="SAM" id="MobiDB-lite"/>
    </source>
</evidence>
<evidence type="ECO:0000256" key="8">
    <source>
        <dbReference type="PROSITE-ProRule" id="PRU00782"/>
    </source>
</evidence>
<dbReference type="PROSITE" id="PS51456">
    <property type="entry name" value="MYOSIN_MOTOR"/>
    <property type="match status" value="1"/>
</dbReference>
<feature type="coiled-coil region" evidence="9">
    <location>
        <begin position="1222"/>
        <end position="1334"/>
    </location>
</feature>
<feature type="binding site" evidence="8">
    <location>
        <begin position="320"/>
        <end position="327"/>
    </location>
    <ligand>
        <name>ATP</name>
        <dbReference type="ChEBI" id="CHEBI:30616"/>
    </ligand>
</feature>
<dbReference type="Gene3D" id="1.10.10.820">
    <property type="match status" value="1"/>
</dbReference>
<evidence type="ECO:0000256" key="2">
    <source>
        <dbReference type="ARBA" id="ARBA00022741"/>
    </source>
</evidence>
<dbReference type="SUPFAM" id="SSF52540">
    <property type="entry name" value="P-loop containing nucleoside triphosphate hydrolases"/>
    <property type="match status" value="1"/>
</dbReference>
<proteinExistence type="inferred from homology"/>
<dbReference type="GO" id="GO:0051015">
    <property type="term" value="F:actin filament binding"/>
    <property type="evidence" value="ECO:0007669"/>
    <property type="project" value="TreeGrafter"/>
</dbReference>
<dbReference type="InterPro" id="IPR001609">
    <property type="entry name" value="Myosin_head_motor_dom-like"/>
</dbReference>
<organism evidence="12 13">
    <name type="scientific">Meloidogyne hapla</name>
    <name type="common">Root-knot nematode worm</name>
    <dbReference type="NCBI Taxonomy" id="6305"/>
    <lineage>
        <taxon>Eukaryota</taxon>
        <taxon>Metazoa</taxon>
        <taxon>Ecdysozoa</taxon>
        <taxon>Nematoda</taxon>
        <taxon>Chromadorea</taxon>
        <taxon>Rhabditida</taxon>
        <taxon>Tylenchina</taxon>
        <taxon>Tylenchomorpha</taxon>
        <taxon>Tylenchoidea</taxon>
        <taxon>Meloidogynidae</taxon>
        <taxon>Meloidogyninae</taxon>
        <taxon>Meloidogyne</taxon>
    </lineage>
</organism>
<dbReference type="GO" id="GO:0000146">
    <property type="term" value="F:microfilament motor activity"/>
    <property type="evidence" value="ECO:0007669"/>
    <property type="project" value="TreeGrafter"/>
</dbReference>
<evidence type="ECO:0000256" key="5">
    <source>
        <dbReference type="ARBA" id="ARBA00023123"/>
    </source>
</evidence>
<dbReference type="PANTHER" id="PTHR13140:SF857">
    <property type="entry name" value="MYOSIN-11"/>
    <property type="match status" value="1"/>
</dbReference>
<dbReference type="PRINTS" id="PR00193">
    <property type="entry name" value="MYOSINHEAVY"/>
</dbReference>
<comment type="similarity">
    <text evidence="1 8">Belongs to the TRAFAC class myosin-kinesin ATPase superfamily. Myosin family.</text>
</comment>
<dbReference type="Gene3D" id="4.10.270.10">
    <property type="entry name" value="Myosin, subunit A"/>
    <property type="match status" value="1"/>
</dbReference>